<sequence>MPVRVGPYTLSTTLGKGNYGVVKLGRHERSGEEFAVKVVEKRVLEDDLPVNMDIRREMSILRALCHPNIVALTEVMVSKSKVYLVMELARGGDFFQLVSATGRLGEGLSRRYFRQLIAAVHHCHTRGVFHRDIKPENLLLSASGDLKVTDFGFSAMVDHGAALLRTNCGSPHYCAPEVWNGTAARAGGYDGAAADAFSCGVVLFVLLAGGQPFYDADEEALLAKVNRCAVDYPSWFSADAVDLLRSLLVRNPAERATLPAILCHPWMLAGRDDDDDVDVDGVSADGMADMGDTLPRRPRPVAGVAAAKRAVTTAAAAAANTAAAAAAAAAAGAVPSPPRCAPWPGAVPAAGARATTTGGGGGRRGGVPLSPIYVDGGGGGGGGVGGGKAGISPLPVRVSPQSVLLSSPQRLGEPGGEGRGRGGDVGEVGVGRVRGGGERPFDAFLR</sequence>
<gene>
    <name evidence="1" type="ORF">I4F81_005127</name>
</gene>
<protein>
    <submittedName>
        <fullName evidence="1">Uncharacterized protein</fullName>
    </submittedName>
</protein>
<comment type="caution">
    <text evidence="1">The sequence shown here is derived from an EMBL/GenBank/DDBJ whole genome shotgun (WGS) entry which is preliminary data.</text>
</comment>
<evidence type="ECO:0000313" key="1">
    <source>
        <dbReference type="EMBL" id="KAK1862559.1"/>
    </source>
</evidence>
<proteinExistence type="predicted"/>
<organism evidence="1 2">
    <name type="scientific">Pyropia yezoensis</name>
    <name type="common">Susabi-nori</name>
    <name type="synonym">Porphyra yezoensis</name>
    <dbReference type="NCBI Taxonomy" id="2788"/>
    <lineage>
        <taxon>Eukaryota</taxon>
        <taxon>Rhodophyta</taxon>
        <taxon>Bangiophyceae</taxon>
        <taxon>Bangiales</taxon>
        <taxon>Bangiaceae</taxon>
        <taxon>Pyropia</taxon>
    </lineage>
</organism>
<dbReference type="EMBL" id="CM020618">
    <property type="protein sequence ID" value="KAK1862559.1"/>
    <property type="molecule type" value="Genomic_DNA"/>
</dbReference>
<accession>A0ACC3BXB1</accession>
<reference evidence="1" key="1">
    <citation type="submission" date="2019-11" db="EMBL/GenBank/DDBJ databases">
        <title>Nori genome reveals adaptations in red seaweeds to the harsh intertidal environment.</title>
        <authorList>
            <person name="Wang D."/>
            <person name="Mao Y."/>
        </authorList>
    </citation>
    <scope>NUCLEOTIDE SEQUENCE</scope>
    <source>
        <tissue evidence="1">Gametophyte</tissue>
    </source>
</reference>
<dbReference type="Proteomes" id="UP000798662">
    <property type="component" value="Chromosome 1"/>
</dbReference>
<evidence type="ECO:0000313" key="2">
    <source>
        <dbReference type="Proteomes" id="UP000798662"/>
    </source>
</evidence>
<keyword evidence="2" id="KW-1185">Reference proteome</keyword>
<name>A0ACC3BXB1_PYRYE</name>